<keyword evidence="5 8" id="KW-0233">DNA recombination</keyword>
<protein>
    <recommendedName>
        <fullName evidence="3 8">DNA repair protein RecO</fullName>
    </recommendedName>
    <alternativeName>
        <fullName evidence="7 8">Recombination protein O</fullName>
    </alternativeName>
</protein>
<dbReference type="GO" id="GO:0006310">
    <property type="term" value="P:DNA recombination"/>
    <property type="evidence" value="ECO:0007669"/>
    <property type="project" value="UniProtKB-UniRule"/>
</dbReference>
<evidence type="ECO:0000256" key="3">
    <source>
        <dbReference type="ARBA" id="ARBA00021310"/>
    </source>
</evidence>
<comment type="similarity">
    <text evidence="2 8">Belongs to the RecO family.</text>
</comment>
<organism evidence="10 11">
    <name type="scientific">Colwellia demingiae</name>
    <dbReference type="NCBI Taxonomy" id="89401"/>
    <lineage>
        <taxon>Bacteria</taxon>
        <taxon>Pseudomonadati</taxon>
        <taxon>Pseudomonadota</taxon>
        <taxon>Gammaproteobacteria</taxon>
        <taxon>Alteromonadales</taxon>
        <taxon>Colwelliaceae</taxon>
        <taxon>Colwellia</taxon>
    </lineage>
</organism>
<evidence type="ECO:0000313" key="10">
    <source>
        <dbReference type="EMBL" id="TWX68834.1"/>
    </source>
</evidence>
<feature type="domain" description="DNA replication/recombination mediator RecO N-terminal" evidence="9">
    <location>
        <begin position="2"/>
        <end position="74"/>
    </location>
</feature>
<dbReference type="InterPro" id="IPR012340">
    <property type="entry name" value="NA-bd_OB-fold"/>
</dbReference>
<dbReference type="NCBIfam" id="TIGR00613">
    <property type="entry name" value="reco"/>
    <property type="match status" value="1"/>
</dbReference>
<evidence type="ECO:0000256" key="1">
    <source>
        <dbReference type="ARBA" id="ARBA00003065"/>
    </source>
</evidence>
<evidence type="ECO:0000313" key="11">
    <source>
        <dbReference type="Proteomes" id="UP000321822"/>
    </source>
</evidence>
<dbReference type="GO" id="GO:0043590">
    <property type="term" value="C:bacterial nucleoid"/>
    <property type="evidence" value="ECO:0007669"/>
    <property type="project" value="TreeGrafter"/>
</dbReference>
<dbReference type="Pfam" id="PF11967">
    <property type="entry name" value="RecO_N"/>
    <property type="match status" value="1"/>
</dbReference>
<dbReference type="Gene3D" id="2.40.50.140">
    <property type="entry name" value="Nucleic acid-binding proteins"/>
    <property type="match status" value="1"/>
</dbReference>
<name>A0A5C6QIM7_9GAMM</name>
<dbReference type="SUPFAM" id="SSF50249">
    <property type="entry name" value="Nucleic acid-binding proteins"/>
    <property type="match status" value="1"/>
</dbReference>
<keyword evidence="4 8" id="KW-0227">DNA damage</keyword>
<gene>
    <name evidence="8 10" type="primary">recO</name>
    <name evidence="10" type="ORF">ESZ36_10250</name>
</gene>
<evidence type="ECO:0000256" key="6">
    <source>
        <dbReference type="ARBA" id="ARBA00023204"/>
    </source>
</evidence>
<evidence type="ECO:0000256" key="7">
    <source>
        <dbReference type="ARBA" id="ARBA00033409"/>
    </source>
</evidence>
<dbReference type="Pfam" id="PF02565">
    <property type="entry name" value="RecO_C"/>
    <property type="match status" value="1"/>
</dbReference>
<accession>A0A5C6QIM7</accession>
<keyword evidence="11" id="KW-1185">Reference proteome</keyword>
<dbReference type="EMBL" id="VOLT01000004">
    <property type="protein sequence ID" value="TWX68834.1"/>
    <property type="molecule type" value="Genomic_DNA"/>
</dbReference>
<reference evidence="10 11" key="1">
    <citation type="submission" date="2019-07" db="EMBL/GenBank/DDBJ databases">
        <title>Genomes of sea-ice associated Colwellia species.</title>
        <authorList>
            <person name="Bowman J.P."/>
        </authorList>
    </citation>
    <scope>NUCLEOTIDE SEQUENCE [LARGE SCALE GENOMIC DNA]</scope>
    <source>
        <strain evidence="10 11">ACAM 459</strain>
    </source>
</reference>
<evidence type="ECO:0000256" key="8">
    <source>
        <dbReference type="HAMAP-Rule" id="MF_00201"/>
    </source>
</evidence>
<dbReference type="AlphaFoldDB" id="A0A5C6QIM7"/>
<dbReference type="PANTHER" id="PTHR33991:SF1">
    <property type="entry name" value="DNA REPAIR PROTEIN RECO"/>
    <property type="match status" value="1"/>
</dbReference>
<dbReference type="InterPro" id="IPR003717">
    <property type="entry name" value="RecO"/>
</dbReference>
<dbReference type="InterPro" id="IPR022572">
    <property type="entry name" value="DNA_rep/recomb_RecO_N"/>
</dbReference>
<comment type="caution">
    <text evidence="10">The sequence shown here is derived from an EMBL/GenBank/DDBJ whole genome shotgun (WGS) entry which is preliminary data.</text>
</comment>
<dbReference type="InterPro" id="IPR042242">
    <property type="entry name" value="RecO_C"/>
</dbReference>
<evidence type="ECO:0000259" key="9">
    <source>
        <dbReference type="Pfam" id="PF11967"/>
    </source>
</evidence>
<dbReference type="Gene3D" id="1.20.1440.120">
    <property type="entry name" value="Recombination protein O, C-terminal domain"/>
    <property type="match status" value="1"/>
</dbReference>
<dbReference type="GO" id="GO:0006302">
    <property type="term" value="P:double-strand break repair"/>
    <property type="evidence" value="ECO:0007669"/>
    <property type="project" value="TreeGrafter"/>
</dbReference>
<evidence type="ECO:0000256" key="5">
    <source>
        <dbReference type="ARBA" id="ARBA00023172"/>
    </source>
</evidence>
<dbReference type="PANTHER" id="PTHR33991">
    <property type="entry name" value="DNA REPAIR PROTEIN RECO"/>
    <property type="match status" value="1"/>
</dbReference>
<dbReference type="RefSeq" id="WP_146787196.1">
    <property type="nucleotide sequence ID" value="NZ_VOLT01000004.1"/>
</dbReference>
<evidence type="ECO:0000256" key="2">
    <source>
        <dbReference type="ARBA" id="ARBA00007452"/>
    </source>
</evidence>
<evidence type="ECO:0000256" key="4">
    <source>
        <dbReference type="ARBA" id="ARBA00022763"/>
    </source>
</evidence>
<sequence>MIEQKAFVLHSRPYRENQQLVDLLTEQDGKVTALVYVGQSKRSIKKGLIQPFLPLRLTLKGNGNIKYITQINSIAKSYSLIKHSLFSSFYINELLIRLLTEQIACQHLFSQYQTTLTALAQGEEIAPQLRLFELALLEELGLSFDFSPVFEHDANYFHYIAEQGFVPVYGSFPKNSTQCFDKTHLQVIAQRGSLDQSSLSGNSLTESSLSESKVTAEVSYTFKLLMRQVINQLLGNKPLNSRKLFANKAYS</sequence>
<dbReference type="OrthoDB" id="9804792at2"/>
<dbReference type="HAMAP" id="MF_00201">
    <property type="entry name" value="RecO"/>
    <property type="match status" value="1"/>
</dbReference>
<keyword evidence="6 8" id="KW-0234">DNA repair</keyword>
<comment type="function">
    <text evidence="1 8">Involved in DNA repair and RecF pathway recombination.</text>
</comment>
<proteinExistence type="inferred from homology"/>
<dbReference type="Proteomes" id="UP000321822">
    <property type="component" value="Unassembled WGS sequence"/>
</dbReference>